<protein>
    <submittedName>
        <fullName evidence="2">Non-specific serine/threonine protein kinase</fullName>
    </submittedName>
</protein>
<proteinExistence type="predicted"/>
<evidence type="ECO:0000313" key="2">
    <source>
        <dbReference type="WBParaSite" id="RSKR_0000106000.1"/>
    </source>
</evidence>
<dbReference type="WBParaSite" id="RSKR_0000106000.1">
    <property type="protein sequence ID" value="RSKR_0000106000.1"/>
    <property type="gene ID" value="RSKR_0000106000"/>
</dbReference>
<name>A0AC35TJ64_9BILA</name>
<reference evidence="2" key="1">
    <citation type="submission" date="2016-11" db="UniProtKB">
        <authorList>
            <consortium name="WormBaseParasite"/>
        </authorList>
    </citation>
    <scope>IDENTIFICATION</scope>
    <source>
        <strain evidence="2">KR3021</strain>
    </source>
</reference>
<sequence>MNMFYDSFSGKIETKYAHIHVRTVLSEAYIYAGTLPDNNKINPMQISPADFNKYMALKVESNDVEAGIGLKVERKKDLLNCFGYCAISTHFEIEQSRSSDLFSYLFTMMSLCCGLPWENVDYEKIGDLKINEITDIISFHNLTQPIMTLDKMAYTDQPNYEQFYKAFRNKMLQSNYSFNNLYDWEVAIDPRITKQGYSINMVEDFAIDRIKVDTTNCVEIKTLEGSDTVSKFDTRPIVKHGSQK</sequence>
<evidence type="ECO:0000313" key="1">
    <source>
        <dbReference type="Proteomes" id="UP000095286"/>
    </source>
</evidence>
<organism evidence="1 2">
    <name type="scientific">Rhabditophanes sp. KR3021</name>
    <dbReference type="NCBI Taxonomy" id="114890"/>
    <lineage>
        <taxon>Eukaryota</taxon>
        <taxon>Metazoa</taxon>
        <taxon>Ecdysozoa</taxon>
        <taxon>Nematoda</taxon>
        <taxon>Chromadorea</taxon>
        <taxon>Rhabditida</taxon>
        <taxon>Tylenchina</taxon>
        <taxon>Panagrolaimomorpha</taxon>
        <taxon>Strongyloidoidea</taxon>
        <taxon>Alloionematidae</taxon>
        <taxon>Rhabditophanes</taxon>
    </lineage>
</organism>
<dbReference type="Proteomes" id="UP000095286">
    <property type="component" value="Unplaced"/>
</dbReference>
<accession>A0AC35TJ64</accession>